<name>A0ABP3VN64_9FLAO</name>
<keyword evidence="2" id="KW-1185">Reference proteome</keyword>
<comment type="caution">
    <text evidence="1">The sequence shown here is derived from an EMBL/GenBank/DDBJ whole genome shotgun (WGS) entry which is preliminary data.</text>
</comment>
<reference evidence="2" key="1">
    <citation type="journal article" date="2019" name="Int. J. Syst. Evol. Microbiol.">
        <title>The Global Catalogue of Microorganisms (GCM) 10K type strain sequencing project: providing services to taxonomists for standard genome sequencing and annotation.</title>
        <authorList>
            <consortium name="The Broad Institute Genomics Platform"/>
            <consortium name="The Broad Institute Genome Sequencing Center for Infectious Disease"/>
            <person name="Wu L."/>
            <person name="Ma J."/>
        </authorList>
    </citation>
    <scope>NUCLEOTIDE SEQUENCE [LARGE SCALE GENOMIC DNA]</scope>
    <source>
        <strain evidence="2">JCM 16231</strain>
    </source>
</reference>
<evidence type="ECO:0000313" key="2">
    <source>
        <dbReference type="Proteomes" id="UP001500185"/>
    </source>
</evidence>
<protein>
    <submittedName>
        <fullName evidence="1">Uncharacterized protein</fullName>
    </submittedName>
</protein>
<gene>
    <name evidence="1" type="ORF">GCM10009433_23690</name>
</gene>
<sequence>MNSIAHQEKIKSCVWFTETHEEISISSVVKYAIQGGLPDSAFVNTTAYSLKLDEVISIISKEMETLKSLTSLPDSFLLKETYATESNVEIALSCLLKIIEVIQFNSNEVIKGLSEQIEETSLLKSISSYASSIDQSYKRHNLTHLQLRNYSVQGLNDKGIIIEFEGEGDFELNPLFEEPENDIELLQIDHTIIFSGRAETLEDEPFNFSYYKVTDLYTEYVG</sequence>
<dbReference type="EMBL" id="BAAAGG010000022">
    <property type="protein sequence ID" value="GAA0762895.1"/>
    <property type="molecule type" value="Genomic_DNA"/>
</dbReference>
<evidence type="ECO:0000313" key="1">
    <source>
        <dbReference type="EMBL" id="GAA0762895.1"/>
    </source>
</evidence>
<proteinExistence type="predicted"/>
<accession>A0ABP3VN64</accession>
<dbReference type="Proteomes" id="UP001500185">
    <property type="component" value="Unassembled WGS sequence"/>
</dbReference>
<organism evidence="1 2">
    <name type="scientific">Psychroflexus lacisalsi</name>
    <dbReference type="NCBI Taxonomy" id="503928"/>
    <lineage>
        <taxon>Bacteria</taxon>
        <taxon>Pseudomonadati</taxon>
        <taxon>Bacteroidota</taxon>
        <taxon>Flavobacteriia</taxon>
        <taxon>Flavobacteriales</taxon>
        <taxon>Flavobacteriaceae</taxon>
        <taxon>Psychroflexus</taxon>
    </lineage>
</organism>